<evidence type="ECO:0000313" key="1">
    <source>
        <dbReference type="EMBL" id="KAL3882555.1"/>
    </source>
</evidence>
<sequence length="173" mass="19940">MSYIPYKTTTDINKVVEGQLSLSPNSTVKVKLCDGKFRTRQKLRSGHDKIVAKSSENRSIAARRRLQDKIYNRSPISFDDRDEFIQHLMFKGFPNIVIEDCNKTYFIDNTTMYLDNTKPAVKIIVHDVNHSTIEAISPQQLQELQDQFSSLKPNRIESIELEDDRSALKNSMS</sequence>
<name>A0ABD3X9Z5_SINWO</name>
<accession>A0ABD3X9Z5</accession>
<organism evidence="1 2">
    <name type="scientific">Sinanodonta woodiana</name>
    <name type="common">Chinese pond mussel</name>
    <name type="synonym">Anodonta woodiana</name>
    <dbReference type="NCBI Taxonomy" id="1069815"/>
    <lineage>
        <taxon>Eukaryota</taxon>
        <taxon>Metazoa</taxon>
        <taxon>Spiralia</taxon>
        <taxon>Lophotrochozoa</taxon>
        <taxon>Mollusca</taxon>
        <taxon>Bivalvia</taxon>
        <taxon>Autobranchia</taxon>
        <taxon>Heteroconchia</taxon>
        <taxon>Palaeoheterodonta</taxon>
        <taxon>Unionida</taxon>
        <taxon>Unionoidea</taxon>
        <taxon>Unionidae</taxon>
        <taxon>Unioninae</taxon>
        <taxon>Sinanodonta</taxon>
    </lineage>
</organism>
<dbReference type="AlphaFoldDB" id="A0ABD3X9Z5"/>
<keyword evidence="2" id="KW-1185">Reference proteome</keyword>
<evidence type="ECO:0000313" key="2">
    <source>
        <dbReference type="Proteomes" id="UP001634394"/>
    </source>
</evidence>
<gene>
    <name evidence="1" type="ORF">ACJMK2_028890</name>
</gene>
<dbReference type="EMBL" id="JBJQND010000003">
    <property type="protein sequence ID" value="KAL3882555.1"/>
    <property type="molecule type" value="Genomic_DNA"/>
</dbReference>
<comment type="caution">
    <text evidence="1">The sequence shown here is derived from an EMBL/GenBank/DDBJ whole genome shotgun (WGS) entry which is preliminary data.</text>
</comment>
<reference evidence="1 2" key="1">
    <citation type="submission" date="2024-11" db="EMBL/GenBank/DDBJ databases">
        <title>Chromosome-level genome assembly of the freshwater bivalve Anodonta woodiana.</title>
        <authorList>
            <person name="Chen X."/>
        </authorList>
    </citation>
    <scope>NUCLEOTIDE SEQUENCE [LARGE SCALE GENOMIC DNA]</scope>
    <source>
        <strain evidence="1">MN2024</strain>
        <tissue evidence="1">Gills</tissue>
    </source>
</reference>
<dbReference type="Proteomes" id="UP001634394">
    <property type="component" value="Unassembled WGS sequence"/>
</dbReference>
<proteinExistence type="predicted"/>
<protein>
    <submittedName>
        <fullName evidence="1">Uncharacterized protein</fullName>
    </submittedName>
</protein>